<dbReference type="RefSeq" id="WP_147705178.1">
    <property type="nucleotide sequence ID" value="NZ_VDUY01000006.1"/>
</dbReference>
<dbReference type="OrthoDB" id="6992469at2"/>
<proteinExistence type="predicted"/>
<accession>A0A5C8NSK2</accession>
<dbReference type="EMBL" id="VDUY01000006">
    <property type="protein sequence ID" value="TXL64117.1"/>
    <property type="molecule type" value="Genomic_DNA"/>
</dbReference>
<dbReference type="AlphaFoldDB" id="A0A5C8NSK2"/>
<organism evidence="2 3">
    <name type="scientific">Zeimonas arvi</name>
    <dbReference type="NCBI Taxonomy" id="2498847"/>
    <lineage>
        <taxon>Bacteria</taxon>
        <taxon>Pseudomonadati</taxon>
        <taxon>Pseudomonadota</taxon>
        <taxon>Betaproteobacteria</taxon>
        <taxon>Burkholderiales</taxon>
        <taxon>Burkholderiaceae</taxon>
        <taxon>Zeimonas</taxon>
    </lineage>
</organism>
<evidence type="ECO:0000313" key="3">
    <source>
        <dbReference type="Proteomes" id="UP000321548"/>
    </source>
</evidence>
<sequence length="79" mass="8642">MAKRFPLNPARPHLICWGCDRYCPADSMACGNGSVRAQHPAELFGEDWHEWGMDANSAEPSKRPAFTASEPPGSASPDR</sequence>
<keyword evidence="3" id="KW-1185">Reference proteome</keyword>
<feature type="region of interest" description="Disordered" evidence="1">
    <location>
        <begin position="51"/>
        <end position="79"/>
    </location>
</feature>
<protein>
    <submittedName>
        <fullName evidence="2">DUF3079 domain-containing protein</fullName>
    </submittedName>
</protein>
<evidence type="ECO:0000256" key="1">
    <source>
        <dbReference type="SAM" id="MobiDB-lite"/>
    </source>
</evidence>
<gene>
    <name evidence="2" type="ORF">FHP08_14335</name>
</gene>
<reference evidence="2 3" key="1">
    <citation type="submission" date="2019-06" db="EMBL/GenBank/DDBJ databases">
        <title>Quisquiliibacterium sp. nov., isolated from a maize field.</title>
        <authorList>
            <person name="Lin S.-Y."/>
            <person name="Tsai C.-F."/>
            <person name="Young C.-C."/>
        </authorList>
    </citation>
    <scope>NUCLEOTIDE SEQUENCE [LARGE SCALE GENOMIC DNA]</scope>
    <source>
        <strain evidence="2 3">CC-CFT501</strain>
    </source>
</reference>
<dbReference type="InterPro" id="IPR021430">
    <property type="entry name" value="DUF3079"/>
</dbReference>
<dbReference type="Proteomes" id="UP000321548">
    <property type="component" value="Unassembled WGS sequence"/>
</dbReference>
<evidence type="ECO:0000313" key="2">
    <source>
        <dbReference type="EMBL" id="TXL64117.1"/>
    </source>
</evidence>
<name>A0A5C8NSK2_9BURK</name>
<dbReference type="Pfam" id="PF11278">
    <property type="entry name" value="DUF3079"/>
    <property type="match status" value="1"/>
</dbReference>
<comment type="caution">
    <text evidence="2">The sequence shown here is derived from an EMBL/GenBank/DDBJ whole genome shotgun (WGS) entry which is preliminary data.</text>
</comment>